<sequence>MGRGNLWKVVLLLGFAASSLAQKTQLQAHLEHLDGVRNPMAPSDEPRLEARRYIKDKFRELGLQVYGHTFRTVLKPLYDELTVSGENIIGVAAGAEGSPVMVVGADYDTPLQSLPLEDNGAGVAALLEVARHYMHETGAEGSFERLNTVIFVAFDLNVKAYGNNHPGKPGSYNFLHQFLWPYINETSNNFAGAIILDSISKFSTKSNSQYVVQEFSDAFPKASSAIANSHNTGDFLAMFTREDSRSIGLANKFTANYEKDRKAQMFRLQSMPVRDGLSFVGVLEMFNHQSHYPFWSFRPSEKLVPLPALLLTDTDVYRMSQDVCDRPCTPAAFLTRGREAFITKTIEAVTNTLLNLQTERLPVTSASGGLGVTTPLFLIACVTVISGIIR</sequence>
<comment type="cofactor">
    <cofactor evidence="1">
        <name>Zn(2+)</name>
        <dbReference type="ChEBI" id="CHEBI:29105"/>
    </cofactor>
</comment>
<protein>
    <recommendedName>
        <fullName evidence="5">Peptidase M28 domain-containing protein</fullName>
    </recommendedName>
</protein>
<dbReference type="SUPFAM" id="SSF53187">
    <property type="entry name" value="Zn-dependent exopeptidases"/>
    <property type="match status" value="1"/>
</dbReference>
<reference evidence="6 7" key="1">
    <citation type="submission" date="2018-04" db="EMBL/GenBank/DDBJ databases">
        <authorList>
            <person name="Zhang X."/>
            <person name="Yuan J."/>
            <person name="Li F."/>
            <person name="Xiang J."/>
        </authorList>
    </citation>
    <scope>NUCLEOTIDE SEQUENCE [LARGE SCALE GENOMIC DNA]</scope>
    <source>
        <tissue evidence="6">Muscle</tissue>
    </source>
</reference>
<accession>A0A423SZY3</accession>
<keyword evidence="7" id="KW-1185">Reference proteome</keyword>
<comment type="caution">
    <text evidence="6">The sequence shown here is derived from an EMBL/GenBank/DDBJ whole genome shotgun (WGS) entry which is preliminary data.</text>
</comment>
<comment type="similarity">
    <text evidence="2">Belongs to the peptidase M28 family. M28B subfamily.</text>
</comment>
<dbReference type="Proteomes" id="UP000283509">
    <property type="component" value="Unassembled WGS sequence"/>
</dbReference>
<dbReference type="Pfam" id="PF04389">
    <property type="entry name" value="Peptidase_M28"/>
    <property type="match status" value="1"/>
</dbReference>
<gene>
    <name evidence="6" type="ORF">C7M84_012067</name>
</gene>
<evidence type="ECO:0000256" key="2">
    <source>
        <dbReference type="ARBA" id="ARBA00005634"/>
    </source>
</evidence>
<dbReference type="OrthoDB" id="6341206at2759"/>
<evidence type="ECO:0000256" key="4">
    <source>
        <dbReference type="SAM" id="SignalP"/>
    </source>
</evidence>
<feature type="domain" description="Peptidase M28" evidence="5">
    <location>
        <begin position="87"/>
        <end position="175"/>
    </location>
</feature>
<dbReference type="AlphaFoldDB" id="A0A423SZY3"/>
<evidence type="ECO:0000259" key="5">
    <source>
        <dbReference type="Pfam" id="PF04389"/>
    </source>
</evidence>
<keyword evidence="4" id="KW-0732">Signal</keyword>
<evidence type="ECO:0000313" key="7">
    <source>
        <dbReference type="Proteomes" id="UP000283509"/>
    </source>
</evidence>
<feature type="transmembrane region" description="Helical" evidence="3">
    <location>
        <begin position="368"/>
        <end position="389"/>
    </location>
</feature>
<dbReference type="Gene3D" id="3.40.630.10">
    <property type="entry name" value="Zn peptidases"/>
    <property type="match status" value="1"/>
</dbReference>
<dbReference type="GO" id="GO:0006508">
    <property type="term" value="P:proteolysis"/>
    <property type="evidence" value="ECO:0007669"/>
    <property type="project" value="InterPro"/>
</dbReference>
<dbReference type="EMBL" id="QCYY01002526">
    <property type="protein sequence ID" value="ROT69713.1"/>
    <property type="molecule type" value="Genomic_DNA"/>
</dbReference>
<organism evidence="6 7">
    <name type="scientific">Penaeus vannamei</name>
    <name type="common">Whiteleg shrimp</name>
    <name type="synonym">Litopenaeus vannamei</name>
    <dbReference type="NCBI Taxonomy" id="6689"/>
    <lineage>
        <taxon>Eukaryota</taxon>
        <taxon>Metazoa</taxon>
        <taxon>Ecdysozoa</taxon>
        <taxon>Arthropoda</taxon>
        <taxon>Crustacea</taxon>
        <taxon>Multicrustacea</taxon>
        <taxon>Malacostraca</taxon>
        <taxon>Eumalacostraca</taxon>
        <taxon>Eucarida</taxon>
        <taxon>Decapoda</taxon>
        <taxon>Dendrobranchiata</taxon>
        <taxon>Penaeoidea</taxon>
        <taxon>Penaeidae</taxon>
        <taxon>Penaeus</taxon>
    </lineage>
</organism>
<proteinExistence type="inferred from homology"/>
<evidence type="ECO:0000256" key="1">
    <source>
        <dbReference type="ARBA" id="ARBA00001947"/>
    </source>
</evidence>
<feature type="signal peptide" evidence="4">
    <location>
        <begin position="1"/>
        <end position="21"/>
    </location>
</feature>
<dbReference type="GO" id="GO:0008235">
    <property type="term" value="F:metalloexopeptidase activity"/>
    <property type="evidence" value="ECO:0007669"/>
    <property type="project" value="InterPro"/>
</dbReference>
<keyword evidence="3" id="KW-0812">Transmembrane</keyword>
<evidence type="ECO:0000313" key="6">
    <source>
        <dbReference type="EMBL" id="ROT69713.1"/>
    </source>
</evidence>
<dbReference type="PANTHER" id="PTHR12147:SF26">
    <property type="entry name" value="PEPTIDASE M28 DOMAIN-CONTAINING PROTEIN"/>
    <property type="match status" value="1"/>
</dbReference>
<dbReference type="PANTHER" id="PTHR12147">
    <property type="entry name" value="METALLOPEPTIDASE M28 FAMILY MEMBER"/>
    <property type="match status" value="1"/>
</dbReference>
<dbReference type="InterPro" id="IPR007484">
    <property type="entry name" value="Peptidase_M28"/>
</dbReference>
<dbReference type="InterPro" id="IPR045175">
    <property type="entry name" value="M28_fam"/>
</dbReference>
<name>A0A423SZY3_PENVA</name>
<keyword evidence="3" id="KW-1133">Transmembrane helix</keyword>
<keyword evidence="3" id="KW-0472">Membrane</keyword>
<feature type="chain" id="PRO_5019169952" description="Peptidase M28 domain-containing protein" evidence="4">
    <location>
        <begin position="22"/>
        <end position="390"/>
    </location>
</feature>
<evidence type="ECO:0000256" key="3">
    <source>
        <dbReference type="SAM" id="Phobius"/>
    </source>
</evidence>
<reference evidence="6 7" key="2">
    <citation type="submission" date="2019-01" db="EMBL/GenBank/DDBJ databases">
        <title>The decoding of complex shrimp genome reveals the adaptation for benthos swimmer, frequently molting mechanism and breeding impact on genome.</title>
        <authorList>
            <person name="Sun Y."/>
            <person name="Gao Y."/>
            <person name="Yu Y."/>
        </authorList>
    </citation>
    <scope>NUCLEOTIDE SEQUENCE [LARGE SCALE GENOMIC DNA]</scope>
    <source>
        <tissue evidence="6">Muscle</tissue>
    </source>
</reference>